<dbReference type="SMART" id="SM00855">
    <property type="entry name" value="PGAM"/>
    <property type="match status" value="1"/>
</dbReference>
<dbReference type="SUPFAM" id="SSF53254">
    <property type="entry name" value="Phosphoglycerate mutase-like"/>
    <property type="match status" value="1"/>
</dbReference>
<sequence length="191" mass="20164">MTVRVMLVSPAMNPAIRNARFDEDSSLDPTGLRQARAAANSLPRADRYLSAPSARCRETAGALGLDAPATTGLRDLDVGDWKGRTLDEVTATDPRAVAAWLTEPTAAPHGGESTSGLTDRIGAWLDGQNTQSGRVLAVVDPAVVRAAVVHALGLPPAAFWRLDVRPLSLTTLTGRSGRWNLRCGVPLLPAP</sequence>
<dbReference type="Pfam" id="PF00300">
    <property type="entry name" value="His_Phos_1"/>
    <property type="match status" value="1"/>
</dbReference>
<evidence type="ECO:0000313" key="2">
    <source>
        <dbReference type="Proteomes" id="UP001596083"/>
    </source>
</evidence>
<dbReference type="Gene3D" id="3.40.50.1240">
    <property type="entry name" value="Phosphoglycerate mutase-like"/>
    <property type="match status" value="1"/>
</dbReference>
<protein>
    <submittedName>
        <fullName evidence="1">Histidine phosphatase family protein</fullName>
    </submittedName>
</protein>
<dbReference type="InterPro" id="IPR029033">
    <property type="entry name" value="His_PPase_superfam"/>
</dbReference>
<proteinExistence type="predicted"/>
<dbReference type="Proteomes" id="UP001596083">
    <property type="component" value="Unassembled WGS sequence"/>
</dbReference>
<comment type="caution">
    <text evidence="1">The sequence shown here is derived from an EMBL/GenBank/DDBJ whole genome shotgun (WGS) entry which is preliminary data.</text>
</comment>
<dbReference type="EMBL" id="JBHSPB010000002">
    <property type="protein sequence ID" value="MFC5719421.1"/>
    <property type="molecule type" value="Genomic_DNA"/>
</dbReference>
<keyword evidence="2" id="KW-1185">Reference proteome</keyword>
<dbReference type="InterPro" id="IPR013078">
    <property type="entry name" value="His_Pase_superF_clade-1"/>
</dbReference>
<organism evidence="1 2">
    <name type="scientific">Streptomyces gamaensis</name>
    <dbReference type="NCBI Taxonomy" id="1763542"/>
    <lineage>
        <taxon>Bacteria</taxon>
        <taxon>Bacillati</taxon>
        <taxon>Actinomycetota</taxon>
        <taxon>Actinomycetes</taxon>
        <taxon>Kitasatosporales</taxon>
        <taxon>Streptomycetaceae</taxon>
        <taxon>Streptomyces</taxon>
    </lineage>
</organism>
<accession>A0ABW0YSA7</accession>
<evidence type="ECO:0000313" key="1">
    <source>
        <dbReference type="EMBL" id="MFC5719421.1"/>
    </source>
</evidence>
<reference evidence="2" key="1">
    <citation type="journal article" date="2019" name="Int. J. Syst. Evol. Microbiol.">
        <title>The Global Catalogue of Microorganisms (GCM) 10K type strain sequencing project: providing services to taxonomists for standard genome sequencing and annotation.</title>
        <authorList>
            <consortium name="The Broad Institute Genomics Platform"/>
            <consortium name="The Broad Institute Genome Sequencing Center for Infectious Disease"/>
            <person name="Wu L."/>
            <person name="Ma J."/>
        </authorList>
    </citation>
    <scope>NUCLEOTIDE SEQUENCE [LARGE SCALE GENOMIC DNA]</scope>
    <source>
        <strain evidence="2">CGMCC 4.7304</strain>
    </source>
</reference>
<dbReference type="RefSeq" id="WP_390314504.1">
    <property type="nucleotide sequence ID" value="NZ_JBHSPB010000002.1"/>
</dbReference>
<gene>
    <name evidence="1" type="ORF">ACFP1Z_04370</name>
</gene>
<name>A0ABW0YSA7_9ACTN</name>